<dbReference type="AlphaFoldDB" id="A0AAV2KFV4"/>
<proteinExistence type="predicted"/>
<evidence type="ECO:0000259" key="2">
    <source>
        <dbReference type="Pfam" id="PF04589"/>
    </source>
</evidence>
<reference evidence="3 4" key="1">
    <citation type="submission" date="2024-04" db="EMBL/GenBank/DDBJ databases">
        <authorList>
            <person name="Waldvogel A.-M."/>
            <person name="Schoenle A."/>
        </authorList>
    </citation>
    <scope>NUCLEOTIDE SEQUENCE [LARGE SCALE GENOMIC DNA]</scope>
</reference>
<feature type="domain" description="RFX1 transcription activation region" evidence="2">
    <location>
        <begin position="6"/>
        <end position="32"/>
    </location>
</feature>
<accession>A0AAV2KFV4</accession>
<organism evidence="3 4">
    <name type="scientific">Knipowitschia caucasica</name>
    <name type="common">Caucasian dwarf goby</name>
    <name type="synonym">Pomatoschistus caucasicus</name>
    <dbReference type="NCBI Taxonomy" id="637954"/>
    <lineage>
        <taxon>Eukaryota</taxon>
        <taxon>Metazoa</taxon>
        <taxon>Chordata</taxon>
        <taxon>Craniata</taxon>
        <taxon>Vertebrata</taxon>
        <taxon>Euteleostomi</taxon>
        <taxon>Actinopterygii</taxon>
        <taxon>Neopterygii</taxon>
        <taxon>Teleostei</taxon>
        <taxon>Neoteleostei</taxon>
        <taxon>Acanthomorphata</taxon>
        <taxon>Gobiaria</taxon>
        <taxon>Gobiiformes</taxon>
        <taxon>Gobioidei</taxon>
        <taxon>Gobiidae</taxon>
        <taxon>Gobiinae</taxon>
        <taxon>Knipowitschia</taxon>
    </lineage>
</organism>
<dbReference type="InterPro" id="IPR007668">
    <property type="entry name" value="RFX1_trans_act"/>
</dbReference>
<dbReference type="EMBL" id="OZ035840">
    <property type="protein sequence ID" value="CAL1588464.1"/>
    <property type="molecule type" value="Genomic_DNA"/>
</dbReference>
<dbReference type="Pfam" id="PF04589">
    <property type="entry name" value="RFX1_trans_act"/>
    <property type="match status" value="1"/>
</dbReference>
<evidence type="ECO:0000313" key="4">
    <source>
        <dbReference type="Proteomes" id="UP001497482"/>
    </source>
</evidence>
<sequence>MSANVNCRSSSFPYTETSLYTQTTAGQYYEEDEEEDEEESDDEGQELSLPADGGILGDESLEPPAKLARTDQRVLFATGSADN</sequence>
<dbReference type="Proteomes" id="UP001497482">
    <property type="component" value="Chromosome 18"/>
</dbReference>
<feature type="compositionally biased region" description="Acidic residues" evidence="1">
    <location>
        <begin position="29"/>
        <end position="45"/>
    </location>
</feature>
<dbReference type="GO" id="GO:0003677">
    <property type="term" value="F:DNA binding"/>
    <property type="evidence" value="ECO:0007669"/>
    <property type="project" value="InterPro"/>
</dbReference>
<feature type="region of interest" description="Disordered" evidence="1">
    <location>
        <begin position="1"/>
        <end position="83"/>
    </location>
</feature>
<keyword evidence="4" id="KW-1185">Reference proteome</keyword>
<protein>
    <recommendedName>
        <fullName evidence="2">RFX1 transcription activation region domain-containing protein</fullName>
    </recommendedName>
</protein>
<feature type="compositionally biased region" description="Polar residues" evidence="1">
    <location>
        <begin position="1"/>
        <end position="26"/>
    </location>
</feature>
<evidence type="ECO:0000256" key="1">
    <source>
        <dbReference type="SAM" id="MobiDB-lite"/>
    </source>
</evidence>
<name>A0AAV2KFV4_KNICA</name>
<dbReference type="GO" id="GO:0006355">
    <property type="term" value="P:regulation of DNA-templated transcription"/>
    <property type="evidence" value="ECO:0007669"/>
    <property type="project" value="InterPro"/>
</dbReference>
<dbReference type="GO" id="GO:0005634">
    <property type="term" value="C:nucleus"/>
    <property type="evidence" value="ECO:0007669"/>
    <property type="project" value="InterPro"/>
</dbReference>
<evidence type="ECO:0000313" key="3">
    <source>
        <dbReference type="EMBL" id="CAL1588464.1"/>
    </source>
</evidence>
<gene>
    <name evidence="3" type="ORF">KC01_LOCUS18256</name>
</gene>